<reference evidence="1 2" key="1">
    <citation type="submission" date="2024-12" db="EMBL/GenBank/DDBJ databases">
        <authorList>
            <person name="Lee Y."/>
        </authorList>
    </citation>
    <scope>NUCLEOTIDE SEQUENCE [LARGE SCALE GENOMIC DNA]</scope>
    <source>
        <strain evidence="1 2">03SUJ4</strain>
    </source>
</reference>
<organism evidence="1 2">
    <name type="scientific">Terriglobus aquaticus</name>
    <dbReference type="NCBI Taxonomy" id="940139"/>
    <lineage>
        <taxon>Bacteria</taxon>
        <taxon>Pseudomonadati</taxon>
        <taxon>Acidobacteriota</taxon>
        <taxon>Terriglobia</taxon>
        <taxon>Terriglobales</taxon>
        <taxon>Acidobacteriaceae</taxon>
        <taxon>Terriglobus</taxon>
    </lineage>
</organism>
<accession>A0ABW9KI38</accession>
<gene>
    <name evidence="1" type="ORF">ACK2TP_04065</name>
</gene>
<proteinExistence type="predicted"/>
<dbReference type="Proteomes" id="UP001634747">
    <property type="component" value="Unassembled WGS sequence"/>
</dbReference>
<evidence type="ECO:0000313" key="2">
    <source>
        <dbReference type="Proteomes" id="UP001634747"/>
    </source>
</evidence>
<sequence length="69" mass="7746">MRAAILASMSIDRTPEEFTDYVKRLEVLAWHLVGETEEYEALMEDGKANGRTYVQALELLVLTKSGGID</sequence>
<keyword evidence="2" id="KW-1185">Reference proteome</keyword>
<name>A0ABW9KI38_9BACT</name>
<protein>
    <submittedName>
        <fullName evidence="1">Uncharacterized protein</fullName>
    </submittedName>
</protein>
<evidence type="ECO:0000313" key="1">
    <source>
        <dbReference type="EMBL" id="MFN2974928.1"/>
    </source>
</evidence>
<dbReference type="EMBL" id="JBJYXY010000001">
    <property type="protein sequence ID" value="MFN2974928.1"/>
    <property type="molecule type" value="Genomic_DNA"/>
</dbReference>
<comment type="caution">
    <text evidence="1">The sequence shown here is derived from an EMBL/GenBank/DDBJ whole genome shotgun (WGS) entry which is preliminary data.</text>
</comment>
<dbReference type="RefSeq" id="WP_263413525.1">
    <property type="nucleotide sequence ID" value="NZ_BAABBH010000001.1"/>
</dbReference>